<evidence type="ECO:0000313" key="4">
    <source>
        <dbReference type="Proteomes" id="UP000317169"/>
    </source>
</evidence>
<evidence type="ECO:0000259" key="2">
    <source>
        <dbReference type="Pfam" id="PF13439"/>
    </source>
</evidence>
<sequence length="373" mass="42095">MSKQNKTLLLISYDFPPSTGGIARLCHEIIMHMHHYYRHIHVITIQKEGVAVPYQDMQEVSLHFLPAQRGKAEFKALQLLKKWSDKENTEVLCGLWHPDAALALLAGMSNVFVLTHGAELLTGNSKFRKYLWQPLYAKWVLGKAKKVIANSSFTESLVRKINPKAKTIALPLGVNPSFFKPMSNKKQDGKIKICTVSRILQFKGLDFILESLESLPCKYREQIEWHIAGTGPYLENLKQLAKSSSIAKQIYFHGFVSDKVLPKFYNQHDLFILATRQADTSTQVEGFGLVFLEAQACGVPVIGTKTGGIPDAIKEGEGGWLIAQDNREELTALLKKLIDKPELLSKAGKKARERVEMHSNWGNYIKKLNRLLE</sequence>
<dbReference type="InterPro" id="IPR050194">
    <property type="entry name" value="Glycosyltransferase_grp1"/>
</dbReference>
<gene>
    <name evidence="3" type="ORF">FKR84_13050</name>
</gene>
<feature type="domain" description="Glycosyl transferase family 1" evidence="1">
    <location>
        <begin position="183"/>
        <end position="354"/>
    </location>
</feature>
<dbReference type="OrthoDB" id="596635at2"/>
<dbReference type="AlphaFoldDB" id="A0A507Z711"/>
<dbReference type="CDD" id="cd03801">
    <property type="entry name" value="GT4_PimA-like"/>
    <property type="match status" value="1"/>
</dbReference>
<dbReference type="GO" id="GO:0016757">
    <property type="term" value="F:glycosyltransferase activity"/>
    <property type="evidence" value="ECO:0007669"/>
    <property type="project" value="InterPro"/>
</dbReference>
<organism evidence="3 4">
    <name type="scientific">Haloflavibacter putidus</name>
    <dbReference type="NCBI Taxonomy" id="2576776"/>
    <lineage>
        <taxon>Bacteria</taxon>
        <taxon>Pseudomonadati</taxon>
        <taxon>Bacteroidota</taxon>
        <taxon>Flavobacteriia</taxon>
        <taxon>Flavobacteriales</taxon>
        <taxon>Flavobacteriaceae</taxon>
        <taxon>Haloflavibacter</taxon>
    </lineage>
</organism>
<evidence type="ECO:0000259" key="1">
    <source>
        <dbReference type="Pfam" id="PF00534"/>
    </source>
</evidence>
<dbReference type="SUPFAM" id="SSF53756">
    <property type="entry name" value="UDP-Glycosyltransferase/glycogen phosphorylase"/>
    <property type="match status" value="1"/>
</dbReference>
<dbReference type="RefSeq" id="WP_141422762.1">
    <property type="nucleotide sequence ID" value="NZ_VIAR01000019.1"/>
</dbReference>
<dbReference type="Pfam" id="PF13439">
    <property type="entry name" value="Glyco_transf_4"/>
    <property type="match status" value="1"/>
</dbReference>
<dbReference type="InterPro" id="IPR028098">
    <property type="entry name" value="Glyco_trans_4-like_N"/>
</dbReference>
<keyword evidence="3" id="KW-0808">Transferase</keyword>
<evidence type="ECO:0000313" key="3">
    <source>
        <dbReference type="EMBL" id="TQD33496.1"/>
    </source>
</evidence>
<dbReference type="InterPro" id="IPR001296">
    <property type="entry name" value="Glyco_trans_1"/>
</dbReference>
<name>A0A507Z711_9FLAO</name>
<dbReference type="PANTHER" id="PTHR45947">
    <property type="entry name" value="SULFOQUINOVOSYL TRANSFERASE SQD2"/>
    <property type="match status" value="1"/>
</dbReference>
<reference evidence="3 4" key="1">
    <citation type="submission" date="2019-06" db="EMBL/GenBank/DDBJ databases">
        <title>Flavibacter putida gen. nov., sp. nov., a novel marine bacterium of the family Flavobacteriaceae isolated from coastal seawater.</title>
        <authorList>
            <person name="Feng X."/>
        </authorList>
    </citation>
    <scope>NUCLEOTIDE SEQUENCE [LARGE SCALE GENOMIC DNA]</scope>
    <source>
        <strain evidence="3 4">PLHSN227</strain>
    </source>
</reference>
<keyword evidence="4" id="KW-1185">Reference proteome</keyword>
<protein>
    <submittedName>
        <fullName evidence="3">Glycosyltransferase family 4 protein</fullName>
    </submittedName>
</protein>
<dbReference type="EMBL" id="VIAR01000019">
    <property type="protein sequence ID" value="TQD33496.1"/>
    <property type="molecule type" value="Genomic_DNA"/>
</dbReference>
<accession>A0A507Z711</accession>
<dbReference type="Gene3D" id="3.40.50.2000">
    <property type="entry name" value="Glycogen Phosphorylase B"/>
    <property type="match status" value="2"/>
</dbReference>
<dbReference type="Proteomes" id="UP000317169">
    <property type="component" value="Unassembled WGS sequence"/>
</dbReference>
<dbReference type="Pfam" id="PF00534">
    <property type="entry name" value="Glycos_transf_1"/>
    <property type="match status" value="1"/>
</dbReference>
<feature type="domain" description="Glycosyltransferase subfamily 4-like N-terminal" evidence="2">
    <location>
        <begin position="20"/>
        <end position="177"/>
    </location>
</feature>
<proteinExistence type="predicted"/>
<dbReference type="PANTHER" id="PTHR45947:SF3">
    <property type="entry name" value="SULFOQUINOVOSYL TRANSFERASE SQD2"/>
    <property type="match status" value="1"/>
</dbReference>
<comment type="caution">
    <text evidence="3">The sequence shown here is derived from an EMBL/GenBank/DDBJ whole genome shotgun (WGS) entry which is preliminary data.</text>
</comment>